<sequence length="329" mass="34790">MTLRQATALRYQDGQLQILDQRALPGRQQWLTVQSTEHLVELIKSLAIRGAPLIGIAAVLYLAVLARQGLALEALRQTSQVLRQSRPTAVNLMNLLDRINPVLDQGAEQVEAAALALFDEDLALCDAIAEAGLPLIKPGMRILTHCNTGGLPTAGRGTALGIITRAQEAGLGPFVWVDETRPLLQGARLTAYELKAAGVAHRLQVDSAAASLFADGQVDLVLVGADRIAANGDTANKVGTLMLAVLAKHYGVPFYIAAPWTTVDPACPGAGAIPIEDRDGSEVCQLGEQQLAPADTQTYNPGFDVTPADLISGWVTDRGLITDPGAFIA</sequence>
<dbReference type="UniPathway" id="UPA00904">
    <property type="reaction ID" value="UER00874"/>
</dbReference>
<evidence type="ECO:0000313" key="6">
    <source>
        <dbReference type="EMBL" id="EKE76270.1"/>
    </source>
</evidence>
<feature type="active site" description="Proton donor" evidence="5">
    <location>
        <position position="226"/>
    </location>
</feature>
<dbReference type="EMBL" id="AMRI01000005">
    <property type="protein sequence ID" value="EKE76270.1"/>
    <property type="molecule type" value="Genomic_DNA"/>
</dbReference>
<dbReference type="InterPro" id="IPR027363">
    <property type="entry name" value="M1Pi_N"/>
</dbReference>
<dbReference type="PATRIC" id="fig|745411.4.peg.1026"/>
<dbReference type="HAMAP" id="MF_01678">
    <property type="entry name" value="Salvage_MtnA"/>
    <property type="match status" value="1"/>
</dbReference>
<dbReference type="FunFam" id="3.40.50.10470:FF:000006">
    <property type="entry name" value="Methylthioribose-1-phosphate isomerase"/>
    <property type="match status" value="1"/>
</dbReference>
<evidence type="ECO:0000313" key="7">
    <source>
        <dbReference type="Proteomes" id="UP000006755"/>
    </source>
</evidence>
<keyword evidence="5" id="KW-0486">Methionine biosynthesis</keyword>
<feature type="binding site" evidence="5">
    <location>
        <begin position="236"/>
        <end position="237"/>
    </location>
    <ligand>
        <name>substrate</name>
    </ligand>
</feature>
<dbReference type="InterPro" id="IPR011559">
    <property type="entry name" value="Initiation_fac_2B_a/b/d"/>
</dbReference>
<dbReference type="NCBIfam" id="TIGR00524">
    <property type="entry name" value="eIF-2B_rel"/>
    <property type="match status" value="1"/>
</dbReference>
<comment type="caution">
    <text evidence="6">The sequence shown here is derived from an EMBL/GenBank/DDBJ whole genome shotgun (WGS) entry which is preliminary data.</text>
</comment>
<dbReference type="Proteomes" id="UP000006755">
    <property type="component" value="Unassembled WGS sequence"/>
</dbReference>
<evidence type="ECO:0000256" key="5">
    <source>
        <dbReference type="HAMAP-Rule" id="MF_01678"/>
    </source>
</evidence>
<dbReference type="InterPro" id="IPR042529">
    <property type="entry name" value="IF_2B-like_C"/>
</dbReference>
<dbReference type="RefSeq" id="WP_008483379.1">
    <property type="nucleotide sequence ID" value="NZ_AMRI01000005.1"/>
</dbReference>
<dbReference type="Pfam" id="PF01008">
    <property type="entry name" value="IF-2B"/>
    <property type="match status" value="1"/>
</dbReference>
<dbReference type="eggNOG" id="COG0182">
    <property type="taxonomic scope" value="Bacteria"/>
</dbReference>
<dbReference type="STRING" id="745411.B3C1_05160"/>
<dbReference type="AlphaFoldDB" id="K2KG19"/>
<comment type="catalytic activity">
    <reaction evidence="3">
        <text>5-(methylsulfanyl)-alpha-D-ribose 1-phosphate = 5-(methylsulfanyl)-D-ribulose 1-phosphate</text>
        <dbReference type="Rhea" id="RHEA:19989"/>
        <dbReference type="ChEBI" id="CHEBI:58533"/>
        <dbReference type="ChEBI" id="CHEBI:58548"/>
        <dbReference type="EC" id="5.3.1.23"/>
    </reaction>
    <physiologicalReaction direction="left-to-right" evidence="3">
        <dbReference type="Rhea" id="RHEA:19990"/>
    </physiologicalReaction>
</comment>
<dbReference type="EC" id="5.3.1.23" evidence="5"/>
<dbReference type="Gene3D" id="1.20.120.420">
    <property type="entry name" value="translation initiation factor eif-2b, domain 1"/>
    <property type="match status" value="1"/>
</dbReference>
<evidence type="ECO:0000256" key="4">
    <source>
        <dbReference type="ARBA" id="ARBA00058145"/>
    </source>
</evidence>
<dbReference type="GO" id="GO:0019509">
    <property type="term" value="P:L-methionine salvage from methylthioadenosine"/>
    <property type="evidence" value="ECO:0007669"/>
    <property type="project" value="UniProtKB-UniRule"/>
</dbReference>
<dbReference type="InterPro" id="IPR000649">
    <property type="entry name" value="IF-2B-related"/>
</dbReference>
<reference evidence="6 7" key="1">
    <citation type="journal article" date="2012" name="J. Bacteriol.">
        <title>Genome Sequence of Gallaecimonas xiamenensis Type Strain 3-C-1.</title>
        <authorList>
            <person name="Lai Q."/>
            <person name="Wang L."/>
            <person name="Wang W."/>
            <person name="Shao Z."/>
        </authorList>
    </citation>
    <scope>NUCLEOTIDE SEQUENCE [LARGE SCALE GENOMIC DNA]</scope>
    <source>
        <strain evidence="6 7">3-C-1</strain>
    </source>
</reference>
<dbReference type="GO" id="GO:0046523">
    <property type="term" value="F:S-methyl-5-thioribose-1-phosphate isomerase activity"/>
    <property type="evidence" value="ECO:0007669"/>
    <property type="project" value="UniProtKB-UniRule"/>
</dbReference>
<protein>
    <recommendedName>
        <fullName evidence="5">Methylthioribose-1-phosphate isomerase</fullName>
        <shortName evidence="5">M1Pi</shortName>
        <shortName evidence="5">MTR-1-P isomerase</shortName>
        <ecNumber evidence="5">5.3.1.23</ecNumber>
    </recommendedName>
    <alternativeName>
        <fullName evidence="5">S-methyl-5-thioribose-1-phosphate isomerase</fullName>
    </alternativeName>
</protein>
<dbReference type="NCBIfam" id="NF004326">
    <property type="entry name" value="PRK05720.1"/>
    <property type="match status" value="1"/>
</dbReference>
<name>K2KG19_9GAMM</name>
<dbReference type="SUPFAM" id="SSF100950">
    <property type="entry name" value="NagB/RpiA/CoA transferase-like"/>
    <property type="match status" value="1"/>
</dbReference>
<dbReference type="NCBIfam" id="TIGR00512">
    <property type="entry name" value="salvage_mtnA"/>
    <property type="match status" value="1"/>
</dbReference>
<keyword evidence="5" id="KW-0028">Amino-acid biosynthesis</keyword>
<keyword evidence="1 5" id="KW-0413">Isomerase</keyword>
<keyword evidence="7" id="KW-1185">Reference proteome</keyword>
<evidence type="ECO:0000256" key="3">
    <source>
        <dbReference type="ARBA" id="ARBA00051169"/>
    </source>
</evidence>
<evidence type="ECO:0000256" key="2">
    <source>
        <dbReference type="ARBA" id="ARBA00050906"/>
    </source>
</evidence>
<dbReference type="PANTHER" id="PTHR43475:SF1">
    <property type="entry name" value="METHYLTHIORIBOSE-1-PHOSPHATE ISOMERASE"/>
    <property type="match status" value="1"/>
</dbReference>
<dbReference type="InterPro" id="IPR005251">
    <property type="entry name" value="IF-M1Pi"/>
</dbReference>
<gene>
    <name evidence="5" type="primary">mtnA</name>
    <name evidence="6" type="ORF">B3C1_05160</name>
</gene>
<dbReference type="InterPro" id="IPR037171">
    <property type="entry name" value="NagB/RpiA_transferase-like"/>
</dbReference>
<accession>K2KG19</accession>
<comment type="pathway">
    <text evidence="5">Amino-acid biosynthesis; L-methionine biosynthesis via salvage pathway; L-methionine from S-methyl-5-thio-alpha-D-ribose 1-phosphate: step 1/6.</text>
</comment>
<feature type="binding site" evidence="5">
    <location>
        <begin position="49"/>
        <end position="51"/>
    </location>
    <ligand>
        <name>substrate</name>
    </ligand>
</feature>
<dbReference type="PANTHER" id="PTHR43475">
    <property type="entry name" value="METHYLTHIORIBOSE-1-PHOSPHATE ISOMERASE"/>
    <property type="match status" value="1"/>
</dbReference>
<comment type="similarity">
    <text evidence="5">Belongs to the EIF-2B alpha/beta/delta subunits family. MtnA subfamily.</text>
</comment>
<feature type="binding site" evidence="5">
    <location>
        <position position="185"/>
    </location>
    <ligand>
        <name>substrate</name>
    </ligand>
</feature>
<comment type="function">
    <text evidence="4">Catalyzes the interconversion of methylthioribose-1-phosphate (MTR-1-P) into methylthioribulose-1-phosphate (MTRu-1-P). Also catalyzes the interconversion of 5-deoxyribose 1-phosphate and 5-deoxyribulose 1-phosphate. Part of a bifunctional DHAP-shunt salvage pathway for SAM by-products.</text>
</comment>
<proteinExistence type="inferred from homology"/>
<comment type="catalytic activity">
    <reaction evidence="2">
        <text>5-deoxy-alpha-D-ribose 1-phosphate = 5-deoxy-D-ribulose 1-phosphate</text>
        <dbReference type="Rhea" id="RHEA:61296"/>
        <dbReference type="ChEBI" id="CHEBI:58749"/>
        <dbReference type="ChEBI" id="CHEBI:144504"/>
    </reaction>
    <physiologicalReaction direction="left-to-right" evidence="2">
        <dbReference type="Rhea" id="RHEA:61297"/>
    </physiologicalReaction>
</comment>
<organism evidence="6 7">
    <name type="scientific">Gallaecimonas xiamenensis 3-C-1</name>
    <dbReference type="NCBI Taxonomy" id="745411"/>
    <lineage>
        <taxon>Bacteria</taxon>
        <taxon>Pseudomonadati</taxon>
        <taxon>Pseudomonadota</taxon>
        <taxon>Gammaproteobacteria</taxon>
        <taxon>Enterobacterales</taxon>
        <taxon>Gallaecimonadaceae</taxon>
        <taxon>Gallaecimonas</taxon>
    </lineage>
</organism>
<feature type="site" description="Transition state stabilizer" evidence="5">
    <location>
        <position position="146"/>
    </location>
</feature>
<evidence type="ECO:0000256" key="1">
    <source>
        <dbReference type="ARBA" id="ARBA00023235"/>
    </source>
</evidence>
<dbReference type="OrthoDB" id="9803436at2"/>
<dbReference type="Gene3D" id="3.40.50.10470">
    <property type="entry name" value="Translation initiation factor eif-2b, domain 2"/>
    <property type="match status" value="1"/>
</dbReference>
<feature type="binding site" evidence="5">
    <location>
        <position position="86"/>
    </location>
    <ligand>
        <name>substrate</name>
    </ligand>
</feature>